<gene>
    <name evidence="3" type="ORF">PILCRDRAFT_14549</name>
</gene>
<dbReference type="InParanoid" id="A0A0C3BAD5"/>
<feature type="compositionally biased region" description="Polar residues" evidence="2">
    <location>
        <begin position="139"/>
        <end position="151"/>
    </location>
</feature>
<proteinExistence type="predicted"/>
<sequence length="318" mass="35772">MNGCTPRHLNCITEANPDNKDAVDSLRKVCADTVATIKAKLEAQKMSNAAKAMRLKVEEATCKSEEERQQCEEQRRREDEKLAKVRVRLEQMRKMEEEKEILHIQCELEAKKQAYSDAQKAAGIDIDNAGDDDGSDSAPENQQRSQRQNKTCQKEEAHKWMPQIIHENLCENCARTTELICSSPVGQACNMCWRQKKSCSNGSQRQPCQMIIKEEQKSPGRAATQKHKVYSTTDANPIGTLKPIEDADADTAQPTGKCAKTASFSLSHVHFNGVAIAEPMRKSARTTKTNSKKELFVCLSQEYATIAKMYEELSKTWD</sequence>
<evidence type="ECO:0000313" key="3">
    <source>
        <dbReference type="EMBL" id="KIM74287.1"/>
    </source>
</evidence>
<organism evidence="3 4">
    <name type="scientific">Piloderma croceum (strain F 1598)</name>
    <dbReference type="NCBI Taxonomy" id="765440"/>
    <lineage>
        <taxon>Eukaryota</taxon>
        <taxon>Fungi</taxon>
        <taxon>Dikarya</taxon>
        <taxon>Basidiomycota</taxon>
        <taxon>Agaricomycotina</taxon>
        <taxon>Agaricomycetes</taxon>
        <taxon>Agaricomycetidae</taxon>
        <taxon>Atheliales</taxon>
        <taxon>Atheliaceae</taxon>
        <taxon>Piloderma</taxon>
    </lineage>
</organism>
<evidence type="ECO:0000256" key="1">
    <source>
        <dbReference type="SAM" id="Coils"/>
    </source>
</evidence>
<reference evidence="4" key="2">
    <citation type="submission" date="2015-01" db="EMBL/GenBank/DDBJ databases">
        <title>Evolutionary Origins and Diversification of the Mycorrhizal Mutualists.</title>
        <authorList>
            <consortium name="DOE Joint Genome Institute"/>
            <consortium name="Mycorrhizal Genomics Consortium"/>
            <person name="Kohler A."/>
            <person name="Kuo A."/>
            <person name="Nagy L.G."/>
            <person name="Floudas D."/>
            <person name="Copeland A."/>
            <person name="Barry K.W."/>
            <person name="Cichocki N."/>
            <person name="Veneault-Fourrey C."/>
            <person name="LaButti K."/>
            <person name="Lindquist E.A."/>
            <person name="Lipzen A."/>
            <person name="Lundell T."/>
            <person name="Morin E."/>
            <person name="Murat C."/>
            <person name="Riley R."/>
            <person name="Ohm R."/>
            <person name="Sun H."/>
            <person name="Tunlid A."/>
            <person name="Henrissat B."/>
            <person name="Grigoriev I.V."/>
            <person name="Hibbett D.S."/>
            <person name="Martin F."/>
        </authorList>
    </citation>
    <scope>NUCLEOTIDE SEQUENCE [LARGE SCALE GENOMIC DNA]</scope>
    <source>
        <strain evidence="4">F 1598</strain>
    </source>
</reference>
<dbReference type="Proteomes" id="UP000054166">
    <property type="component" value="Unassembled WGS sequence"/>
</dbReference>
<keyword evidence="1" id="KW-0175">Coiled coil</keyword>
<reference evidence="3 4" key="1">
    <citation type="submission" date="2014-04" db="EMBL/GenBank/DDBJ databases">
        <authorList>
            <consortium name="DOE Joint Genome Institute"/>
            <person name="Kuo A."/>
            <person name="Tarkka M."/>
            <person name="Buscot F."/>
            <person name="Kohler A."/>
            <person name="Nagy L.G."/>
            <person name="Floudas D."/>
            <person name="Copeland A."/>
            <person name="Barry K.W."/>
            <person name="Cichocki N."/>
            <person name="Veneault-Fourrey C."/>
            <person name="LaButti K."/>
            <person name="Lindquist E.A."/>
            <person name="Lipzen A."/>
            <person name="Lundell T."/>
            <person name="Morin E."/>
            <person name="Murat C."/>
            <person name="Sun H."/>
            <person name="Tunlid A."/>
            <person name="Henrissat B."/>
            <person name="Grigoriev I.V."/>
            <person name="Hibbett D.S."/>
            <person name="Martin F."/>
            <person name="Nordberg H.P."/>
            <person name="Cantor M.N."/>
            <person name="Hua S.X."/>
        </authorList>
    </citation>
    <scope>NUCLEOTIDE SEQUENCE [LARGE SCALE GENOMIC DNA]</scope>
    <source>
        <strain evidence="3 4">F 1598</strain>
    </source>
</reference>
<protein>
    <submittedName>
        <fullName evidence="3">Uncharacterized protein</fullName>
    </submittedName>
</protein>
<feature type="region of interest" description="Disordered" evidence="2">
    <location>
        <begin position="124"/>
        <end position="155"/>
    </location>
</feature>
<dbReference type="HOGENOM" id="CLU_073385_0_0_1"/>
<dbReference type="EMBL" id="KN833063">
    <property type="protein sequence ID" value="KIM74287.1"/>
    <property type="molecule type" value="Genomic_DNA"/>
</dbReference>
<dbReference type="AlphaFoldDB" id="A0A0C3BAD5"/>
<keyword evidence="4" id="KW-1185">Reference proteome</keyword>
<name>A0A0C3BAD5_PILCF</name>
<feature type="coiled-coil region" evidence="1">
    <location>
        <begin position="50"/>
        <end position="95"/>
    </location>
</feature>
<evidence type="ECO:0000313" key="4">
    <source>
        <dbReference type="Proteomes" id="UP000054166"/>
    </source>
</evidence>
<evidence type="ECO:0000256" key="2">
    <source>
        <dbReference type="SAM" id="MobiDB-lite"/>
    </source>
</evidence>
<accession>A0A0C3BAD5</accession>